<gene>
    <name evidence="10" type="primary">cysW</name>
    <name evidence="10" type="ORF">SAMEA3381414_01033</name>
</gene>
<proteinExistence type="inferred from homology"/>
<evidence type="ECO:0000256" key="7">
    <source>
        <dbReference type="ARBA" id="ARBA00023136"/>
    </source>
</evidence>
<evidence type="ECO:0000256" key="2">
    <source>
        <dbReference type="ARBA" id="ARBA00022448"/>
    </source>
</evidence>
<keyword evidence="6 8" id="KW-1133">Transmembrane helix</keyword>
<keyword evidence="7 8" id="KW-0472">Membrane</keyword>
<evidence type="ECO:0000256" key="4">
    <source>
        <dbReference type="ARBA" id="ARBA00022519"/>
    </source>
</evidence>
<dbReference type="SUPFAM" id="SSF161098">
    <property type="entry name" value="MetI-like"/>
    <property type="match status" value="1"/>
</dbReference>
<keyword evidence="3" id="KW-1003">Cell membrane</keyword>
<protein>
    <submittedName>
        <fullName evidence="10">Iron ABC transporter permease</fullName>
    </submittedName>
</protein>
<keyword evidence="4" id="KW-0997">Cell inner membrane</keyword>
<evidence type="ECO:0000313" key="10">
    <source>
        <dbReference type="EMBL" id="VNQ84788.1"/>
    </source>
</evidence>
<dbReference type="GO" id="GO:0005886">
    <property type="term" value="C:plasma membrane"/>
    <property type="evidence" value="ECO:0007669"/>
    <property type="project" value="UniProtKB-SubCell"/>
</dbReference>
<dbReference type="AlphaFoldDB" id="A0A4J2FWX5"/>
<dbReference type="InterPro" id="IPR000515">
    <property type="entry name" value="MetI-like"/>
</dbReference>
<feature type="transmembrane region" description="Helical" evidence="8">
    <location>
        <begin position="197"/>
        <end position="219"/>
    </location>
</feature>
<evidence type="ECO:0000256" key="6">
    <source>
        <dbReference type="ARBA" id="ARBA00022989"/>
    </source>
</evidence>
<feature type="domain" description="ABC transmembrane type-1" evidence="9">
    <location>
        <begin position="65"/>
        <end position="260"/>
    </location>
</feature>
<evidence type="ECO:0000256" key="3">
    <source>
        <dbReference type="ARBA" id="ARBA00022475"/>
    </source>
</evidence>
<dbReference type="EMBL" id="CAATIT010000002">
    <property type="protein sequence ID" value="VNQ84788.1"/>
    <property type="molecule type" value="Genomic_DNA"/>
</dbReference>
<dbReference type="InterPro" id="IPR035906">
    <property type="entry name" value="MetI-like_sf"/>
</dbReference>
<feature type="transmembrane region" description="Helical" evidence="8">
    <location>
        <begin position="128"/>
        <end position="149"/>
    </location>
</feature>
<evidence type="ECO:0000259" key="9">
    <source>
        <dbReference type="PROSITE" id="PS50928"/>
    </source>
</evidence>
<feature type="transmembrane region" description="Helical" evidence="8">
    <location>
        <begin position="12"/>
        <end position="34"/>
    </location>
</feature>
<name>A0A4J2FWX5_STREE</name>
<comment type="similarity">
    <text evidence="8">Belongs to the binding-protein-dependent transport system permease family.</text>
</comment>
<dbReference type="PANTHER" id="PTHR43357:SF3">
    <property type="entry name" value="FE(3+)-TRANSPORT SYSTEM PERMEASE PROTEIN FBPB 2"/>
    <property type="match status" value="1"/>
</dbReference>
<sequence>MSLKKTTKGKIAAIYATVYGIIFISVLPQIYLIYTSFLKTSGMVSVKGYSPNSYKLAFHRMGSAIFNTIRIPLIALVLVVLFATFISYLAVRKRNLFTNLIDSLSMVPYIVPGTVLGIAFISSFNTGLFGSGFLMITGTAFILIMSLSVRRLPYTIRSSVASLQQIAPSIEEAAESLGSSRLNTFAKITTPMMLSGIISGAILSWVTMISKLSTSILLYNVKTRTMTVAIYTEVLRGNYGVAAALSTILTVLTVGSLLLFMKISKSNSITL</sequence>
<dbReference type="PROSITE" id="PS50928">
    <property type="entry name" value="ABC_TM1"/>
    <property type="match status" value="1"/>
</dbReference>
<organism evidence="10">
    <name type="scientific">Streptococcus pneumoniae</name>
    <dbReference type="NCBI Taxonomy" id="1313"/>
    <lineage>
        <taxon>Bacteria</taxon>
        <taxon>Bacillati</taxon>
        <taxon>Bacillota</taxon>
        <taxon>Bacilli</taxon>
        <taxon>Lactobacillales</taxon>
        <taxon>Streptococcaceae</taxon>
        <taxon>Streptococcus</taxon>
    </lineage>
</organism>
<dbReference type="Gene3D" id="1.10.3720.10">
    <property type="entry name" value="MetI-like"/>
    <property type="match status" value="1"/>
</dbReference>
<accession>A0A4J2FWX5</accession>
<dbReference type="Pfam" id="PF00528">
    <property type="entry name" value="BPD_transp_1"/>
    <property type="match status" value="1"/>
</dbReference>
<feature type="transmembrane region" description="Helical" evidence="8">
    <location>
        <begin position="69"/>
        <end position="91"/>
    </location>
</feature>
<keyword evidence="5 8" id="KW-0812">Transmembrane</keyword>
<dbReference type="PANTHER" id="PTHR43357">
    <property type="entry name" value="INNER MEMBRANE ABC TRANSPORTER PERMEASE PROTEIN YDCV"/>
    <property type="match status" value="1"/>
</dbReference>
<evidence type="ECO:0000256" key="1">
    <source>
        <dbReference type="ARBA" id="ARBA00004429"/>
    </source>
</evidence>
<feature type="transmembrane region" description="Helical" evidence="8">
    <location>
        <begin position="103"/>
        <end position="122"/>
    </location>
</feature>
<reference evidence="10" key="1">
    <citation type="submission" date="2019-04" db="EMBL/GenBank/DDBJ databases">
        <authorList>
            <consortium name="Pathogen Informatics"/>
        </authorList>
    </citation>
    <scope>NUCLEOTIDE SEQUENCE</scope>
    <source>
        <strain evidence="10">GPSC72</strain>
    </source>
</reference>
<evidence type="ECO:0000256" key="5">
    <source>
        <dbReference type="ARBA" id="ARBA00022692"/>
    </source>
</evidence>
<comment type="subcellular location">
    <subcellularLocation>
        <location evidence="1">Cell inner membrane</location>
        <topology evidence="1">Multi-pass membrane protein</topology>
    </subcellularLocation>
    <subcellularLocation>
        <location evidence="8">Cell membrane</location>
        <topology evidence="8">Multi-pass membrane protein</topology>
    </subcellularLocation>
</comment>
<feature type="transmembrane region" description="Helical" evidence="8">
    <location>
        <begin position="239"/>
        <end position="261"/>
    </location>
</feature>
<dbReference type="GO" id="GO:0055085">
    <property type="term" value="P:transmembrane transport"/>
    <property type="evidence" value="ECO:0007669"/>
    <property type="project" value="InterPro"/>
</dbReference>
<evidence type="ECO:0000256" key="8">
    <source>
        <dbReference type="RuleBase" id="RU363032"/>
    </source>
</evidence>
<keyword evidence="2 8" id="KW-0813">Transport</keyword>
<dbReference type="CDD" id="cd06261">
    <property type="entry name" value="TM_PBP2"/>
    <property type="match status" value="1"/>
</dbReference>